<name>A0A1X7JKT2_9MICO</name>
<feature type="transmembrane region" description="Helical" evidence="1">
    <location>
        <begin position="92"/>
        <end position="111"/>
    </location>
</feature>
<proteinExistence type="predicted"/>
<keyword evidence="1" id="KW-0472">Membrane</keyword>
<evidence type="ECO:0000313" key="3">
    <source>
        <dbReference type="Proteomes" id="UP000193244"/>
    </source>
</evidence>
<sequence>MTDEQPRPRRGYYARLSEEDAAARGLTLEEYGVYKGRKGSLVLPVNSAGGLLALSIILTAAAVGVGVLLAIIAAQDAGLLPAPEKSTPWEPYMWVTYIGFLAFPIFSWVYYAKERRAQKLRIARGLPRTLRNRDTVVPQRGHS</sequence>
<organism evidence="2 3">
    <name type="scientific">Agreia pratensis</name>
    <dbReference type="NCBI Taxonomy" id="150121"/>
    <lineage>
        <taxon>Bacteria</taxon>
        <taxon>Bacillati</taxon>
        <taxon>Actinomycetota</taxon>
        <taxon>Actinomycetes</taxon>
        <taxon>Micrococcales</taxon>
        <taxon>Microbacteriaceae</taxon>
        <taxon>Agreia</taxon>
    </lineage>
</organism>
<dbReference type="RefSeq" id="WP_085484503.1">
    <property type="nucleotide sequence ID" value="NZ_FXAY01000002.1"/>
</dbReference>
<gene>
    <name evidence="2" type="ORF">SAMN06296010_1475</name>
</gene>
<reference evidence="3" key="1">
    <citation type="submission" date="2017-04" db="EMBL/GenBank/DDBJ databases">
        <authorList>
            <person name="Varghese N."/>
            <person name="Submissions S."/>
        </authorList>
    </citation>
    <scope>NUCLEOTIDE SEQUENCE [LARGE SCALE GENOMIC DNA]</scope>
    <source>
        <strain evidence="3">VKM Ac-2510</strain>
    </source>
</reference>
<feature type="transmembrane region" description="Helical" evidence="1">
    <location>
        <begin position="51"/>
        <end position="72"/>
    </location>
</feature>
<keyword evidence="1" id="KW-1133">Transmembrane helix</keyword>
<accession>A0A1X7JKT2</accession>
<dbReference type="OrthoDB" id="5123020at2"/>
<evidence type="ECO:0000256" key="1">
    <source>
        <dbReference type="SAM" id="Phobius"/>
    </source>
</evidence>
<keyword evidence="3" id="KW-1185">Reference proteome</keyword>
<protein>
    <submittedName>
        <fullName evidence="2">Uncharacterized protein</fullName>
    </submittedName>
</protein>
<dbReference type="AlphaFoldDB" id="A0A1X7JKT2"/>
<keyword evidence="1" id="KW-0812">Transmembrane</keyword>
<dbReference type="STRING" id="150121.SAMN06296010_1475"/>
<evidence type="ECO:0000313" key="2">
    <source>
        <dbReference type="EMBL" id="SMG28620.1"/>
    </source>
</evidence>
<dbReference type="EMBL" id="FXAY01000002">
    <property type="protein sequence ID" value="SMG28620.1"/>
    <property type="molecule type" value="Genomic_DNA"/>
</dbReference>
<dbReference type="Proteomes" id="UP000193244">
    <property type="component" value="Unassembled WGS sequence"/>
</dbReference>